<evidence type="ECO:0000256" key="1">
    <source>
        <dbReference type="ARBA" id="ARBA00004141"/>
    </source>
</evidence>
<feature type="transmembrane region" description="Helical" evidence="9">
    <location>
        <begin position="236"/>
        <end position="259"/>
    </location>
</feature>
<dbReference type="GO" id="GO:0005886">
    <property type="term" value="C:plasma membrane"/>
    <property type="evidence" value="ECO:0007669"/>
    <property type="project" value="TreeGrafter"/>
</dbReference>
<dbReference type="PANTHER" id="PTHR46048">
    <property type="entry name" value="HYDROXYCARBOXYLIC ACID RECEPTOR 2"/>
    <property type="match status" value="1"/>
</dbReference>
<comment type="similarity">
    <text evidence="8">Belongs to the G-protein coupled receptor 1 family.</text>
</comment>
<dbReference type="Proteomes" id="UP000193380">
    <property type="component" value="Unassembled WGS sequence"/>
</dbReference>
<keyword evidence="5 9" id="KW-0472">Membrane</keyword>
<accession>A0A060XBE0</accession>
<dbReference type="STRING" id="8022.A0A060XBE0"/>
<feature type="transmembrane region" description="Helical" evidence="9">
    <location>
        <begin position="67"/>
        <end position="87"/>
    </location>
</feature>
<dbReference type="PANTHER" id="PTHR46048:SF10">
    <property type="entry name" value="HYDROXYCARBOXYLIC ACID RECEPTOR 1-4-RELATED"/>
    <property type="match status" value="1"/>
</dbReference>
<keyword evidence="4 8" id="KW-0297">G-protein coupled receptor</keyword>
<keyword evidence="2 8" id="KW-0812">Transmembrane</keyword>
<evidence type="ECO:0000256" key="4">
    <source>
        <dbReference type="ARBA" id="ARBA00023040"/>
    </source>
</evidence>
<dbReference type="CDD" id="cd14991">
    <property type="entry name" value="7tmA_HCAR-like"/>
    <property type="match status" value="1"/>
</dbReference>
<dbReference type="AlphaFoldDB" id="A0A060XBE0"/>
<reference evidence="11" key="1">
    <citation type="journal article" date="2014" name="Nat. Commun.">
        <title>The rainbow trout genome provides novel insights into evolution after whole-genome duplication in vertebrates.</title>
        <authorList>
            <person name="Berthelot C."/>
            <person name="Brunet F."/>
            <person name="Chalopin D."/>
            <person name="Juanchich A."/>
            <person name="Bernard M."/>
            <person name="Noel B."/>
            <person name="Bento P."/>
            <person name="Da Silva C."/>
            <person name="Labadie K."/>
            <person name="Alberti A."/>
            <person name="Aury J.M."/>
            <person name="Louis A."/>
            <person name="Dehais P."/>
            <person name="Bardou P."/>
            <person name="Montfort J."/>
            <person name="Klopp C."/>
            <person name="Cabau C."/>
            <person name="Gaspin C."/>
            <person name="Thorgaard G.H."/>
            <person name="Boussaha M."/>
            <person name="Quillet E."/>
            <person name="Guyomard R."/>
            <person name="Galiana D."/>
            <person name="Bobe J."/>
            <person name="Volff J.N."/>
            <person name="Genet C."/>
            <person name="Wincker P."/>
            <person name="Jaillon O."/>
            <person name="Roest Crollius H."/>
            <person name="Guiguen Y."/>
        </authorList>
    </citation>
    <scope>NUCLEOTIDE SEQUENCE [LARGE SCALE GENOMIC DNA]</scope>
</reference>
<keyword evidence="6 8" id="KW-0675">Receptor</keyword>
<feature type="transmembrane region" description="Helical" evidence="9">
    <location>
        <begin position="147"/>
        <end position="165"/>
    </location>
</feature>
<dbReference type="GO" id="GO:0004930">
    <property type="term" value="F:G protein-coupled receptor activity"/>
    <property type="evidence" value="ECO:0007669"/>
    <property type="project" value="UniProtKB-KW"/>
</dbReference>
<comment type="subcellular location">
    <subcellularLocation>
        <location evidence="1">Membrane</location>
        <topology evidence="1">Multi-pass membrane protein</topology>
    </subcellularLocation>
</comment>
<feature type="transmembrane region" description="Helical" evidence="9">
    <location>
        <begin position="32"/>
        <end position="55"/>
    </location>
</feature>
<dbReference type="InterPro" id="IPR017452">
    <property type="entry name" value="GPCR_Rhodpsn_7TM"/>
</dbReference>
<feature type="transmembrane region" description="Helical" evidence="9">
    <location>
        <begin position="279"/>
        <end position="302"/>
    </location>
</feature>
<sequence>MVDEATVVHSNSTGRLNQPFHCLATQNLVADILPPVLIIELLVGLPGNVMALWIFTCRLKTWRANTLFLFNLVLADFLLLICLPFRIDNLFRGEHWVFGEAWCRINLFMLAVNRSASIAFMTTVAFDRYFKVVHPHHRVNHMTSTQAGWVAGGIWAVVISLRLPLLTTNLLGQDGNMSLCRSFSSYTVTPLAIKIHNMVFVGEFFLPLLLLLFCSARIACILRQRQLDKEQKVRRAIRVVGLIVAVFVLCFFPGIATGLSTVYIKKVRPRDCVSYNMAAQLFSLSIGFTYLNSALDPVIYCFSSSMFRNSLKSSINKLGLVEMRLSRRGSMTSDG</sequence>
<name>A0A060XBE0_ONCMY</name>
<evidence type="ECO:0000256" key="8">
    <source>
        <dbReference type="RuleBase" id="RU000688"/>
    </source>
</evidence>
<dbReference type="Pfam" id="PF00001">
    <property type="entry name" value="7tm_1"/>
    <property type="match status" value="1"/>
</dbReference>
<dbReference type="PROSITE" id="PS50262">
    <property type="entry name" value="G_PROTEIN_RECEP_F1_2"/>
    <property type="match status" value="1"/>
</dbReference>
<dbReference type="InterPro" id="IPR000276">
    <property type="entry name" value="GPCR_Rhodpsn"/>
</dbReference>
<evidence type="ECO:0000256" key="6">
    <source>
        <dbReference type="ARBA" id="ARBA00023170"/>
    </source>
</evidence>
<dbReference type="PRINTS" id="PR00237">
    <property type="entry name" value="GPCRRHODOPSN"/>
</dbReference>
<evidence type="ECO:0000256" key="2">
    <source>
        <dbReference type="ARBA" id="ARBA00022692"/>
    </source>
</evidence>
<feature type="transmembrane region" description="Helical" evidence="9">
    <location>
        <begin position="107"/>
        <end position="126"/>
    </location>
</feature>
<dbReference type="EMBL" id="FR905170">
    <property type="protein sequence ID" value="CDQ76756.1"/>
    <property type="molecule type" value="Genomic_DNA"/>
</dbReference>
<protein>
    <recommendedName>
        <fullName evidence="10">G-protein coupled receptors family 1 profile domain-containing protein</fullName>
    </recommendedName>
</protein>
<feature type="transmembrane region" description="Helical" evidence="9">
    <location>
        <begin position="204"/>
        <end position="224"/>
    </location>
</feature>
<evidence type="ECO:0000256" key="5">
    <source>
        <dbReference type="ARBA" id="ARBA00023136"/>
    </source>
</evidence>
<evidence type="ECO:0000256" key="3">
    <source>
        <dbReference type="ARBA" id="ARBA00022989"/>
    </source>
</evidence>
<organism evidence="11 12">
    <name type="scientific">Oncorhynchus mykiss</name>
    <name type="common">Rainbow trout</name>
    <name type="synonym">Salmo gairdneri</name>
    <dbReference type="NCBI Taxonomy" id="8022"/>
    <lineage>
        <taxon>Eukaryota</taxon>
        <taxon>Metazoa</taxon>
        <taxon>Chordata</taxon>
        <taxon>Craniata</taxon>
        <taxon>Vertebrata</taxon>
        <taxon>Euteleostomi</taxon>
        <taxon>Actinopterygii</taxon>
        <taxon>Neopterygii</taxon>
        <taxon>Teleostei</taxon>
        <taxon>Protacanthopterygii</taxon>
        <taxon>Salmoniformes</taxon>
        <taxon>Salmonidae</taxon>
        <taxon>Salmoninae</taxon>
        <taxon>Oncorhynchus</taxon>
    </lineage>
</organism>
<evidence type="ECO:0000313" key="12">
    <source>
        <dbReference type="Proteomes" id="UP000193380"/>
    </source>
</evidence>
<evidence type="ECO:0000313" key="11">
    <source>
        <dbReference type="EMBL" id="CDQ76756.1"/>
    </source>
</evidence>
<dbReference type="PROSITE" id="PS00237">
    <property type="entry name" value="G_PROTEIN_RECEP_F1_1"/>
    <property type="match status" value="1"/>
</dbReference>
<reference evidence="11" key="2">
    <citation type="submission" date="2014-03" db="EMBL/GenBank/DDBJ databases">
        <authorList>
            <person name="Genoscope - CEA"/>
        </authorList>
    </citation>
    <scope>NUCLEOTIDE SEQUENCE</scope>
</reference>
<gene>
    <name evidence="11" type="ORF">GSONMT00053842001</name>
</gene>
<keyword evidence="7 8" id="KW-0807">Transducer</keyword>
<dbReference type="Gene3D" id="1.20.1070.10">
    <property type="entry name" value="Rhodopsin 7-helix transmembrane proteins"/>
    <property type="match status" value="1"/>
</dbReference>
<proteinExistence type="inferred from homology"/>
<dbReference type="PaxDb" id="8022-A0A060XBE0"/>
<evidence type="ECO:0000259" key="10">
    <source>
        <dbReference type="PROSITE" id="PS50262"/>
    </source>
</evidence>
<evidence type="ECO:0000256" key="7">
    <source>
        <dbReference type="ARBA" id="ARBA00023224"/>
    </source>
</evidence>
<evidence type="ECO:0000256" key="9">
    <source>
        <dbReference type="SAM" id="Phobius"/>
    </source>
</evidence>
<dbReference type="InterPro" id="IPR051893">
    <property type="entry name" value="HCARs"/>
</dbReference>
<feature type="domain" description="G-protein coupled receptors family 1 profile" evidence="10">
    <location>
        <begin position="47"/>
        <end position="300"/>
    </location>
</feature>
<keyword evidence="3 9" id="KW-1133">Transmembrane helix</keyword>
<dbReference type="SUPFAM" id="SSF81321">
    <property type="entry name" value="Family A G protein-coupled receptor-like"/>
    <property type="match status" value="1"/>
</dbReference>